<proteinExistence type="predicted"/>
<name>A0A443HYQ4_BYSSP</name>
<organism evidence="2 3">
    <name type="scientific">Byssochlamys spectabilis</name>
    <name type="common">Paecilomyces variotii</name>
    <dbReference type="NCBI Taxonomy" id="264951"/>
    <lineage>
        <taxon>Eukaryota</taxon>
        <taxon>Fungi</taxon>
        <taxon>Dikarya</taxon>
        <taxon>Ascomycota</taxon>
        <taxon>Pezizomycotina</taxon>
        <taxon>Eurotiomycetes</taxon>
        <taxon>Eurotiomycetidae</taxon>
        <taxon>Eurotiales</taxon>
        <taxon>Thermoascaceae</taxon>
        <taxon>Paecilomyces</taxon>
    </lineage>
</organism>
<sequence length="208" mass="23144">MDRLQVSAQGYRSLVSNGQLKRRLEPAYVDNMSSFAKVLATGTGCERGIENKRNVYNELPMSLVSSNYLMARKAGRGKRNHMPLGYSFFPFQSTSRRTVGSKEASWGGSLDCLGIVLRSHDVRLFPCSTMDKSDSGSSADDVQGQSSTREEEEEWTIIALSTGRTKKVLVYYLCTVSLWLSALKQFEPWKRSVICTVSIAPVEKIAVP</sequence>
<dbReference type="AlphaFoldDB" id="A0A443HYQ4"/>
<protein>
    <submittedName>
        <fullName evidence="2">Uncharacterized protein</fullName>
    </submittedName>
</protein>
<accession>A0A443HYQ4</accession>
<keyword evidence="3" id="KW-1185">Reference proteome</keyword>
<dbReference type="VEuPathDB" id="FungiDB:C8Q69DRAFT_518765"/>
<comment type="caution">
    <text evidence="2">The sequence shown here is derived from an EMBL/GenBank/DDBJ whole genome shotgun (WGS) entry which is preliminary data.</text>
</comment>
<gene>
    <name evidence="2" type="ORF">C8Q69DRAFT_518765</name>
</gene>
<reference evidence="2 3" key="1">
    <citation type="journal article" date="2018" name="Front. Microbiol.">
        <title>Genomic and genetic insights into a cosmopolitan fungus, Paecilomyces variotii (Eurotiales).</title>
        <authorList>
            <person name="Urquhart A.S."/>
            <person name="Mondo S.J."/>
            <person name="Makela M.R."/>
            <person name="Hane J.K."/>
            <person name="Wiebenga A."/>
            <person name="He G."/>
            <person name="Mihaltcheva S."/>
            <person name="Pangilinan J."/>
            <person name="Lipzen A."/>
            <person name="Barry K."/>
            <person name="de Vries R.P."/>
            <person name="Grigoriev I.V."/>
            <person name="Idnurm A."/>
        </authorList>
    </citation>
    <scope>NUCLEOTIDE SEQUENCE [LARGE SCALE GENOMIC DNA]</scope>
    <source>
        <strain evidence="2 3">CBS 101075</strain>
    </source>
</reference>
<dbReference type="EMBL" id="RCNU01000003">
    <property type="protein sequence ID" value="RWQ96900.1"/>
    <property type="molecule type" value="Genomic_DNA"/>
</dbReference>
<dbReference type="GeneID" id="39602727"/>
<dbReference type="Proteomes" id="UP000283841">
    <property type="component" value="Unassembled WGS sequence"/>
</dbReference>
<dbReference type="RefSeq" id="XP_028486545.1">
    <property type="nucleotide sequence ID" value="XM_028633450.1"/>
</dbReference>
<feature type="compositionally biased region" description="Polar residues" evidence="1">
    <location>
        <begin position="135"/>
        <end position="147"/>
    </location>
</feature>
<evidence type="ECO:0000313" key="2">
    <source>
        <dbReference type="EMBL" id="RWQ96900.1"/>
    </source>
</evidence>
<evidence type="ECO:0000313" key="3">
    <source>
        <dbReference type="Proteomes" id="UP000283841"/>
    </source>
</evidence>
<feature type="region of interest" description="Disordered" evidence="1">
    <location>
        <begin position="130"/>
        <end position="150"/>
    </location>
</feature>
<evidence type="ECO:0000256" key="1">
    <source>
        <dbReference type="SAM" id="MobiDB-lite"/>
    </source>
</evidence>